<evidence type="ECO:0000256" key="5">
    <source>
        <dbReference type="PROSITE-ProRule" id="PRU01016"/>
    </source>
</evidence>
<dbReference type="PROSITE" id="PS00095">
    <property type="entry name" value="C5_MTASE_2"/>
    <property type="match status" value="1"/>
</dbReference>
<evidence type="ECO:0000256" key="3">
    <source>
        <dbReference type="ARBA" id="ARBA00022691"/>
    </source>
</evidence>
<reference evidence="8" key="1">
    <citation type="submission" date="2017-08" db="EMBL/GenBank/DDBJ databases">
        <authorList>
            <person name="Alvarez-Ponce D."/>
            <person name="Weitzman C.L."/>
            <person name="Tillett R.L."/>
            <person name="Sandmeier F.C."/>
            <person name="Tracy C.R."/>
        </authorList>
    </citation>
    <scope>NUCLEOTIDE SEQUENCE [LARGE SCALE GENOMIC DNA]</scope>
    <source>
        <strain evidence="8">PS6</strain>
    </source>
</reference>
<dbReference type="RefSeq" id="WP_095279135.1">
    <property type="nucleotide sequence ID" value="NZ_FWXE01000002.1"/>
</dbReference>
<keyword evidence="1 5" id="KW-0489">Methyltransferase</keyword>
<keyword evidence="4" id="KW-0680">Restriction system</keyword>
<accession>A0ABX4H428</accession>
<keyword evidence="9" id="KW-1185">Reference proteome</keyword>
<keyword evidence="2 5" id="KW-0808">Transferase</keyword>
<dbReference type="InterPro" id="IPR031303">
    <property type="entry name" value="C5_meth_CS"/>
</dbReference>
<evidence type="ECO:0000256" key="7">
    <source>
        <dbReference type="RuleBase" id="RU000417"/>
    </source>
</evidence>
<comment type="catalytic activity">
    <reaction evidence="7">
        <text>a 2'-deoxycytidine in DNA + S-adenosyl-L-methionine = a 5-methyl-2'-deoxycytidine in DNA + S-adenosyl-L-homocysteine + H(+)</text>
        <dbReference type="Rhea" id="RHEA:13681"/>
        <dbReference type="Rhea" id="RHEA-COMP:11369"/>
        <dbReference type="Rhea" id="RHEA-COMP:11370"/>
        <dbReference type="ChEBI" id="CHEBI:15378"/>
        <dbReference type="ChEBI" id="CHEBI:57856"/>
        <dbReference type="ChEBI" id="CHEBI:59789"/>
        <dbReference type="ChEBI" id="CHEBI:85452"/>
        <dbReference type="ChEBI" id="CHEBI:85454"/>
        <dbReference type="EC" id="2.1.1.37"/>
    </reaction>
</comment>
<evidence type="ECO:0000256" key="1">
    <source>
        <dbReference type="ARBA" id="ARBA00022603"/>
    </source>
</evidence>
<dbReference type="InterPro" id="IPR050750">
    <property type="entry name" value="C5-MTase"/>
</dbReference>
<evidence type="ECO:0000256" key="4">
    <source>
        <dbReference type="ARBA" id="ARBA00022747"/>
    </source>
</evidence>
<dbReference type="CDD" id="cd00315">
    <property type="entry name" value="Cyt_C5_DNA_methylase"/>
    <property type="match status" value="1"/>
</dbReference>
<dbReference type="EMBL" id="NQMN01000002">
    <property type="protein sequence ID" value="PAF54646.1"/>
    <property type="molecule type" value="Genomic_DNA"/>
</dbReference>
<dbReference type="PANTHER" id="PTHR46098">
    <property type="entry name" value="TRNA (CYTOSINE(38)-C(5))-METHYLTRANSFERASE"/>
    <property type="match status" value="1"/>
</dbReference>
<keyword evidence="3 5" id="KW-0949">S-adenosyl-L-methionine</keyword>
<dbReference type="NCBIfam" id="TIGR00675">
    <property type="entry name" value="dcm"/>
    <property type="match status" value="1"/>
</dbReference>
<dbReference type="Proteomes" id="UP000217033">
    <property type="component" value="Unassembled WGS sequence"/>
</dbReference>
<dbReference type="InterPro" id="IPR018117">
    <property type="entry name" value="C5_DNA_meth_AS"/>
</dbReference>
<organism evidence="8 9">
    <name type="scientific">Mycoplasmopsis agassizii</name>
    <dbReference type="NCBI Taxonomy" id="33922"/>
    <lineage>
        <taxon>Bacteria</taxon>
        <taxon>Bacillati</taxon>
        <taxon>Mycoplasmatota</taxon>
        <taxon>Mycoplasmoidales</taxon>
        <taxon>Metamycoplasmataceae</taxon>
        <taxon>Mycoplasmopsis</taxon>
    </lineage>
</organism>
<dbReference type="Gene3D" id="3.90.120.10">
    <property type="entry name" value="DNA Methylase, subunit A, domain 2"/>
    <property type="match status" value="1"/>
</dbReference>
<dbReference type="PANTHER" id="PTHR46098:SF1">
    <property type="entry name" value="TRNA (CYTOSINE(38)-C(5))-METHYLTRANSFERASE"/>
    <property type="match status" value="1"/>
</dbReference>
<dbReference type="PROSITE" id="PS00094">
    <property type="entry name" value="C5_MTASE_1"/>
    <property type="match status" value="1"/>
</dbReference>
<evidence type="ECO:0000256" key="2">
    <source>
        <dbReference type="ARBA" id="ARBA00022679"/>
    </source>
</evidence>
<sequence>MSNINNWTFIDLFAGIGGFRQALQSYGAKCVFSSEIDKFCKQTYFNNYGDWPEGDITKIDAECIPRHDILCAGFPCQAFSISGKQLGFDDARGTLFFEIIRIVKHHKSRIIFLENVANLAKHDNSNTVKLMIKLLEKEGYTVFIKELNASDFGVSQSRKRLYFVCFRNDLNIKNFEFPKPLNKIVTIKDILENENLTDKRFFIENKSFVLNKEKIVNLPTKKIVRIGTINKGGQGDRIYDINGIGITLSARGGGSASRTGAYYINGKIRKLTPRECARLQGFPEDFKIDENINQAYKQFGNSVAIPVLKEIIIKITKTLFN</sequence>
<dbReference type="InterPro" id="IPR029063">
    <property type="entry name" value="SAM-dependent_MTases_sf"/>
</dbReference>
<dbReference type="PRINTS" id="PR00105">
    <property type="entry name" value="C5METTRFRASE"/>
</dbReference>
<evidence type="ECO:0000313" key="8">
    <source>
        <dbReference type="EMBL" id="PAF54646.1"/>
    </source>
</evidence>
<feature type="active site" evidence="5">
    <location>
        <position position="76"/>
    </location>
</feature>
<dbReference type="InterPro" id="IPR001525">
    <property type="entry name" value="C5_MeTfrase"/>
</dbReference>
<dbReference type="Pfam" id="PF00145">
    <property type="entry name" value="DNA_methylase"/>
    <property type="match status" value="1"/>
</dbReference>
<dbReference type="SUPFAM" id="SSF53335">
    <property type="entry name" value="S-adenosyl-L-methionine-dependent methyltransferases"/>
    <property type="match status" value="1"/>
</dbReference>
<comment type="caution">
    <text evidence="8">The sequence shown here is derived from an EMBL/GenBank/DDBJ whole genome shotgun (WGS) entry which is preliminary data.</text>
</comment>
<comment type="similarity">
    <text evidence="5 6">Belongs to the class I-like SAM-binding methyltransferase superfamily. C5-methyltransferase family.</text>
</comment>
<dbReference type="EC" id="2.1.1.37" evidence="7"/>
<name>A0ABX4H428_9BACT</name>
<dbReference type="PROSITE" id="PS51679">
    <property type="entry name" value="SAM_MT_C5"/>
    <property type="match status" value="1"/>
</dbReference>
<proteinExistence type="inferred from homology"/>
<evidence type="ECO:0000313" key="9">
    <source>
        <dbReference type="Proteomes" id="UP000217033"/>
    </source>
</evidence>
<evidence type="ECO:0000256" key="6">
    <source>
        <dbReference type="RuleBase" id="RU000416"/>
    </source>
</evidence>
<gene>
    <name evidence="8" type="ORF">CJF60_02810</name>
</gene>
<dbReference type="Gene3D" id="3.40.50.150">
    <property type="entry name" value="Vaccinia Virus protein VP39"/>
    <property type="match status" value="1"/>
</dbReference>
<protein>
    <recommendedName>
        <fullName evidence="7">Cytosine-specific methyltransferase</fullName>
        <ecNumber evidence="7">2.1.1.37</ecNumber>
    </recommendedName>
</protein>